<protein>
    <submittedName>
        <fullName evidence="1">Uncharacterized protein</fullName>
    </submittedName>
</protein>
<gene>
    <name evidence="1" type="ORF">SDC9_135296</name>
</gene>
<name>A0A645DG46_9ZZZZ</name>
<dbReference type="EMBL" id="VSSQ01035858">
    <property type="protein sequence ID" value="MPM88195.1"/>
    <property type="molecule type" value="Genomic_DNA"/>
</dbReference>
<organism evidence="1">
    <name type="scientific">bioreactor metagenome</name>
    <dbReference type="NCBI Taxonomy" id="1076179"/>
    <lineage>
        <taxon>unclassified sequences</taxon>
        <taxon>metagenomes</taxon>
        <taxon>ecological metagenomes</taxon>
    </lineage>
</organism>
<proteinExistence type="predicted"/>
<accession>A0A645DG46</accession>
<reference evidence="1" key="1">
    <citation type="submission" date="2019-08" db="EMBL/GenBank/DDBJ databases">
        <authorList>
            <person name="Kucharzyk K."/>
            <person name="Murdoch R.W."/>
            <person name="Higgins S."/>
            <person name="Loffler F."/>
        </authorList>
    </citation>
    <scope>NUCLEOTIDE SEQUENCE</scope>
</reference>
<dbReference type="AlphaFoldDB" id="A0A645DG46"/>
<evidence type="ECO:0000313" key="1">
    <source>
        <dbReference type="EMBL" id="MPM88195.1"/>
    </source>
</evidence>
<comment type="caution">
    <text evidence="1">The sequence shown here is derived from an EMBL/GenBank/DDBJ whole genome shotgun (WGS) entry which is preliminary data.</text>
</comment>
<sequence>MKINAADNLHPIPRIRAAKIRELTEALPSANFPDTARGRGRLVFRVCFVHVRASARAEESADNFCVFARFVAFKNGYNLISQIKQDIILVRIVIFQLVLRACASGQKQHGNQRHQRK</sequence>